<evidence type="ECO:0000313" key="3">
    <source>
        <dbReference type="Proteomes" id="UP000183656"/>
    </source>
</evidence>
<dbReference type="NCBIfam" id="TIGR04438">
    <property type="entry name" value="small_Trp_rich"/>
    <property type="match status" value="1"/>
</dbReference>
<organism evidence="2 3">
    <name type="scientific">Paenacidovorax caeni</name>
    <dbReference type="NCBI Taxonomy" id="343013"/>
    <lineage>
        <taxon>Bacteria</taxon>
        <taxon>Pseudomonadati</taxon>
        <taxon>Pseudomonadota</taxon>
        <taxon>Betaproteobacteria</taxon>
        <taxon>Burkholderiales</taxon>
        <taxon>Comamonadaceae</taxon>
        <taxon>Paenacidovorax</taxon>
    </lineage>
</organism>
<evidence type="ECO:0000256" key="1">
    <source>
        <dbReference type="SAM" id="Phobius"/>
    </source>
</evidence>
<name>A0A1I7IFF0_9BURK</name>
<feature type="transmembrane region" description="Helical" evidence="1">
    <location>
        <begin position="26"/>
        <end position="43"/>
    </location>
</feature>
<dbReference type="InterPro" id="IPR031044">
    <property type="entry name" value="Small_Trp_rich"/>
</dbReference>
<keyword evidence="3" id="KW-1185">Reference proteome</keyword>
<dbReference type="AlphaFoldDB" id="A0A1I7IFF0"/>
<protein>
    <submittedName>
        <fullName evidence="2">Small Trp-rich protein</fullName>
    </submittedName>
</protein>
<dbReference type="OrthoDB" id="8689816at2"/>
<dbReference type="STRING" id="343013.SAMN04489707_101638"/>
<keyword evidence="1" id="KW-1133">Transmembrane helix</keyword>
<keyword evidence="1" id="KW-0472">Membrane</keyword>
<sequence length="80" mass="9389">MYMLGLALVLTLLKYLEIGPVANWSWWWVLAPYGLTAAWWAWADASGYTKRKEVEKIERRKQARVNKHKEALGMGTRRPR</sequence>
<accession>A0A1I7IFF0</accession>
<proteinExistence type="predicted"/>
<dbReference type="Proteomes" id="UP000183656">
    <property type="component" value="Unassembled WGS sequence"/>
</dbReference>
<reference evidence="2 3" key="1">
    <citation type="submission" date="2016-10" db="EMBL/GenBank/DDBJ databases">
        <authorList>
            <person name="de Groot N.N."/>
        </authorList>
    </citation>
    <scope>NUCLEOTIDE SEQUENCE [LARGE SCALE GENOMIC DNA]</scope>
    <source>
        <strain evidence="2 3">R-24608</strain>
    </source>
</reference>
<gene>
    <name evidence="2" type="ORF">SAMN04489707_101638</name>
</gene>
<evidence type="ECO:0000313" key="2">
    <source>
        <dbReference type="EMBL" id="SFU71659.1"/>
    </source>
</evidence>
<keyword evidence="1" id="KW-0812">Transmembrane</keyword>
<dbReference type="RefSeq" id="WP_054257101.1">
    <property type="nucleotide sequence ID" value="NZ_CYIG01000031.1"/>
</dbReference>
<dbReference type="EMBL" id="FPBX01000016">
    <property type="protein sequence ID" value="SFU71659.1"/>
    <property type="molecule type" value="Genomic_DNA"/>
</dbReference>